<dbReference type="RefSeq" id="WP_106530562.1">
    <property type="nucleotide sequence ID" value="NZ_PYAW01000006.1"/>
</dbReference>
<gene>
    <name evidence="1" type="ORF">CLV51_106144</name>
</gene>
<evidence type="ECO:0000313" key="1">
    <source>
        <dbReference type="EMBL" id="PSL44278.1"/>
    </source>
</evidence>
<dbReference type="Proteomes" id="UP000240971">
    <property type="component" value="Unassembled WGS sequence"/>
</dbReference>
<proteinExistence type="predicted"/>
<evidence type="ECO:0000313" key="2">
    <source>
        <dbReference type="Proteomes" id="UP000240971"/>
    </source>
</evidence>
<comment type="caution">
    <text evidence="1">The sequence shown here is derived from an EMBL/GenBank/DDBJ whole genome shotgun (WGS) entry which is preliminary data.</text>
</comment>
<keyword evidence="2" id="KW-1185">Reference proteome</keyword>
<name>A0A2P8HDJ6_CHINA</name>
<accession>A0A2P8HDJ6</accession>
<organism evidence="1 2">
    <name type="scientific">Chitinophaga niastensis</name>
    <dbReference type="NCBI Taxonomy" id="536980"/>
    <lineage>
        <taxon>Bacteria</taxon>
        <taxon>Pseudomonadati</taxon>
        <taxon>Bacteroidota</taxon>
        <taxon>Chitinophagia</taxon>
        <taxon>Chitinophagales</taxon>
        <taxon>Chitinophagaceae</taxon>
        <taxon>Chitinophaga</taxon>
    </lineage>
</organism>
<sequence>MEISKLLLLLCSVFIYAPLRAQLIKVEAGAALSTQALTGYYVNRKTFAKKKISFPASGKM</sequence>
<protein>
    <submittedName>
        <fullName evidence="1">Uncharacterized protein</fullName>
    </submittedName>
</protein>
<dbReference type="AlphaFoldDB" id="A0A2P8HDJ6"/>
<reference evidence="1 2" key="1">
    <citation type="submission" date="2018-03" db="EMBL/GenBank/DDBJ databases">
        <title>Genomic Encyclopedia of Archaeal and Bacterial Type Strains, Phase II (KMG-II): from individual species to whole genera.</title>
        <authorList>
            <person name="Goeker M."/>
        </authorList>
    </citation>
    <scope>NUCLEOTIDE SEQUENCE [LARGE SCALE GENOMIC DNA]</scope>
    <source>
        <strain evidence="1 2">DSM 24859</strain>
    </source>
</reference>
<dbReference type="EMBL" id="PYAW01000006">
    <property type="protein sequence ID" value="PSL44278.1"/>
    <property type="molecule type" value="Genomic_DNA"/>
</dbReference>